<keyword evidence="9" id="KW-1185">Reference proteome</keyword>
<evidence type="ECO:0000256" key="1">
    <source>
        <dbReference type="ARBA" id="ARBA00007992"/>
    </source>
</evidence>
<dbReference type="InterPro" id="IPR002938">
    <property type="entry name" value="FAD-bd"/>
</dbReference>
<dbReference type="GO" id="GO:0071949">
    <property type="term" value="F:FAD binding"/>
    <property type="evidence" value="ECO:0007669"/>
    <property type="project" value="InterPro"/>
</dbReference>
<organism evidence="8 9">
    <name type="scientific">Staphylotrichum longicolle</name>
    <dbReference type="NCBI Taxonomy" id="669026"/>
    <lineage>
        <taxon>Eukaryota</taxon>
        <taxon>Fungi</taxon>
        <taxon>Dikarya</taxon>
        <taxon>Ascomycota</taxon>
        <taxon>Pezizomycotina</taxon>
        <taxon>Sordariomycetes</taxon>
        <taxon>Sordariomycetidae</taxon>
        <taxon>Sordariales</taxon>
        <taxon>Chaetomiaceae</taxon>
        <taxon>Staphylotrichum</taxon>
    </lineage>
</organism>
<sequence>MDGKTLKDIDLTEANARWPHPWHLVHRASLHKELKRVATSEERPGTPVKLFPHHRVVKVNDERGATLDNGTVMEADVILGADGIFSTARKAIKRAFPFPTGKAAFRFVLPRSLAEADPITAPLVSQKGTLTIWFAKDRRVVMYPCDNNERLNFVCIHPDTESQEPRPPFEMFKDASPDNVSEKDPEDSENSHARIKWSPEWNKDASLTSVLRVFKGFDPALTALFSKADPASIKVWQLMDMETLFTWVSSKLALLGDAAHPCLPYQAQGGAQAIEDAAALAAVLPLGTDPEVVPERLKLYELIRCARAHRIQEYSRLTGQDWVGGKPVVDMRAFEKYNFDHDEIANATAAFKKYLATKQGKV</sequence>
<dbReference type="Pfam" id="PF01494">
    <property type="entry name" value="FAD_binding_3"/>
    <property type="match status" value="1"/>
</dbReference>
<dbReference type="Gene3D" id="3.50.50.60">
    <property type="entry name" value="FAD/NAD(P)-binding domain"/>
    <property type="match status" value="1"/>
</dbReference>
<dbReference type="GO" id="GO:0004497">
    <property type="term" value="F:monooxygenase activity"/>
    <property type="evidence" value="ECO:0007669"/>
    <property type="project" value="UniProtKB-KW"/>
</dbReference>
<evidence type="ECO:0000313" key="9">
    <source>
        <dbReference type="Proteomes" id="UP001197093"/>
    </source>
</evidence>
<evidence type="ECO:0000313" key="8">
    <source>
        <dbReference type="EMBL" id="KAG7293060.1"/>
    </source>
</evidence>
<proteinExistence type="inferred from homology"/>
<comment type="caution">
    <text evidence="8">The sequence shown here is derived from an EMBL/GenBank/DDBJ whole genome shotgun (WGS) entry which is preliminary data.</text>
</comment>
<feature type="domain" description="FAD-binding" evidence="7">
    <location>
        <begin position="71"/>
        <end position="312"/>
    </location>
</feature>
<dbReference type="InterPro" id="IPR036188">
    <property type="entry name" value="FAD/NAD-bd_sf"/>
</dbReference>
<dbReference type="SUPFAM" id="SSF51905">
    <property type="entry name" value="FAD/NAD(P)-binding domain"/>
    <property type="match status" value="1"/>
</dbReference>
<gene>
    <name evidence="8" type="ORF">NEMBOFW57_003106</name>
</gene>
<keyword evidence="2" id="KW-0285">Flavoprotein</keyword>
<keyword evidence="5" id="KW-0503">Monooxygenase</keyword>
<dbReference type="EMBL" id="JAHCVI010000001">
    <property type="protein sequence ID" value="KAG7293060.1"/>
    <property type="molecule type" value="Genomic_DNA"/>
</dbReference>
<keyword evidence="3" id="KW-0274">FAD</keyword>
<comment type="similarity">
    <text evidence="1">Belongs to the paxM FAD-dependent monooxygenase family.</text>
</comment>
<evidence type="ECO:0000256" key="2">
    <source>
        <dbReference type="ARBA" id="ARBA00022630"/>
    </source>
</evidence>
<dbReference type="PANTHER" id="PTHR13789">
    <property type="entry name" value="MONOOXYGENASE"/>
    <property type="match status" value="1"/>
</dbReference>
<evidence type="ECO:0000256" key="3">
    <source>
        <dbReference type="ARBA" id="ARBA00022827"/>
    </source>
</evidence>
<accession>A0AAD4F5K0</accession>
<reference evidence="8" key="1">
    <citation type="submission" date="2023-02" db="EMBL/GenBank/DDBJ databases">
        <authorList>
            <person name="Palmer J.M."/>
        </authorList>
    </citation>
    <scope>NUCLEOTIDE SEQUENCE</scope>
    <source>
        <strain evidence="8">FW57</strain>
    </source>
</reference>
<dbReference type="Proteomes" id="UP001197093">
    <property type="component" value="Unassembled WGS sequence"/>
</dbReference>
<evidence type="ECO:0000256" key="4">
    <source>
        <dbReference type="ARBA" id="ARBA00023002"/>
    </source>
</evidence>
<dbReference type="AlphaFoldDB" id="A0AAD4F5K0"/>
<evidence type="ECO:0000259" key="7">
    <source>
        <dbReference type="Pfam" id="PF01494"/>
    </source>
</evidence>
<feature type="compositionally biased region" description="Basic and acidic residues" evidence="6">
    <location>
        <begin position="171"/>
        <end position="183"/>
    </location>
</feature>
<evidence type="ECO:0000256" key="5">
    <source>
        <dbReference type="ARBA" id="ARBA00023033"/>
    </source>
</evidence>
<name>A0AAD4F5K0_9PEZI</name>
<keyword evidence="4" id="KW-0560">Oxidoreductase</keyword>
<dbReference type="SUPFAM" id="SSF54373">
    <property type="entry name" value="FAD-linked reductases, C-terminal domain"/>
    <property type="match status" value="1"/>
</dbReference>
<dbReference type="PANTHER" id="PTHR13789:SF261">
    <property type="entry name" value="HYDROXYLASE, PUTATIVE (AFU_ORTHOLOGUE AFUA_7G00590)-RELATED"/>
    <property type="match status" value="1"/>
</dbReference>
<dbReference type="InterPro" id="IPR050493">
    <property type="entry name" value="FAD-dep_Monooxygenase_BioMet"/>
</dbReference>
<feature type="region of interest" description="Disordered" evidence="6">
    <location>
        <begin position="161"/>
        <end position="195"/>
    </location>
</feature>
<protein>
    <recommendedName>
        <fullName evidence="7">FAD-binding domain-containing protein</fullName>
    </recommendedName>
</protein>
<evidence type="ECO:0000256" key="6">
    <source>
        <dbReference type="SAM" id="MobiDB-lite"/>
    </source>
</evidence>